<name>A0A7W7SNN2_9ACTN</name>
<accession>A0A7W7SNN2</accession>
<dbReference type="EMBL" id="JACHJW010000001">
    <property type="protein sequence ID" value="MBB4956895.1"/>
    <property type="molecule type" value="Genomic_DNA"/>
</dbReference>
<organism evidence="2 3">
    <name type="scientific">Micromonospora polyrhachis</name>
    <dbReference type="NCBI Taxonomy" id="1282883"/>
    <lineage>
        <taxon>Bacteria</taxon>
        <taxon>Bacillati</taxon>
        <taxon>Actinomycetota</taxon>
        <taxon>Actinomycetes</taxon>
        <taxon>Micromonosporales</taxon>
        <taxon>Micromonosporaceae</taxon>
        <taxon>Micromonospora</taxon>
    </lineage>
</organism>
<reference evidence="2 3" key="1">
    <citation type="submission" date="2020-08" db="EMBL/GenBank/DDBJ databases">
        <title>Sequencing the genomes of 1000 actinobacteria strains.</title>
        <authorList>
            <person name="Klenk H.-P."/>
        </authorList>
    </citation>
    <scope>NUCLEOTIDE SEQUENCE [LARGE SCALE GENOMIC DNA]</scope>
    <source>
        <strain evidence="2 3">DSM 45886</strain>
    </source>
</reference>
<feature type="compositionally biased region" description="Pro residues" evidence="1">
    <location>
        <begin position="128"/>
        <end position="142"/>
    </location>
</feature>
<dbReference type="RefSeq" id="WP_184532587.1">
    <property type="nucleotide sequence ID" value="NZ_JACHJW010000001.1"/>
</dbReference>
<dbReference type="AlphaFoldDB" id="A0A7W7SNN2"/>
<protein>
    <submittedName>
        <fullName evidence="2">Uncharacterized protein</fullName>
    </submittedName>
</protein>
<comment type="caution">
    <text evidence="2">The sequence shown here is derived from an EMBL/GenBank/DDBJ whole genome shotgun (WGS) entry which is preliminary data.</text>
</comment>
<keyword evidence="3" id="KW-1185">Reference proteome</keyword>
<gene>
    <name evidence="2" type="ORF">FHR38_000628</name>
</gene>
<feature type="region of interest" description="Disordered" evidence="1">
    <location>
        <begin position="82"/>
        <end position="105"/>
    </location>
</feature>
<evidence type="ECO:0000256" key="1">
    <source>
        <dbReference type="SAM" id="MobiDB-lite"/>
    </source>
</evidence>
<dbReference type="Proteomes" id="UP000578819">
    <property type="component" value="Unassembled WGS sequence"/>
</dbReference>
<feature type="compositionally biased region" description="Basic and acidic residues" evidence="1">
    <location>
        <begin position="94"/>
        <end position="105"/>
    </location>
</feature>
<evidence type="ECO:0000313" key="2">
    <source>
        <dbReference type="EMBL" id="MBB4956895.1"/>
    </source>
</evidence>
<sequence length="142" mass="15175">MVPIALARPLWGVVRRSLRMLTGLAMATIVLALTAGVWQATASGGLTSASPDLATMPVVQVTDVVLVSDPIEVDQRLGIGQRLGIDQGSGTEQTGDRLPGDERADRLAAPLRLIERPAWTPIWEPDADPYPRPAGPRGPPRR</sequence>
<evidence type="ECO:0000313" key="3">
    <source>
        <dbReference type="Proteomes" id="UP000578819"/>
    </source>
</evidence>
<proteinExistence type="predicted"/>
<feature type="region of interest" description="Disordered" evidence="1">
    <location>
        <begin position="121"/>
        <end position="142"/>
    </location>
</feature>